<evidence type="ECO:0000313" key="1">
    <source>
        <dbReference type="Proteomes" id="UP000887576"/>
    </source>
</evidence>
<dbReference type="Proteomes" id="UP000887576">
    <property type="component" value="Unplaced"/>
</dbReference>
<accession>A0AC34Q282</accession>
<reference evidence="2" key="1">
    <citation type="submission" date="2022-11" db="UniProtKB">
        <authorList>
            <consortium name="WormBaseParasite"/>
        </authorList>
    </citation>
    <scope>IDENTIFICATION</scope>
</reference>
<dbReference type="WBParaSite" id="JU765_v2.g12236.t1">
    <property type="protein sequence ID" value="JU765_v2.g12236.t1"/>
    <property type="gene ID" value="JU765_v2.g12236"/>
</dbReference>
<proteinExistence type="predicted"/>
<evidence type="ECO:0000313" key="2">
    <source>
        <dbReference type="WBParaSite" id="JU765_v2.g12236.t1"/>
    </source>
</evidence>
<name>A0AC34Q282_9BILA</name>
<protein>
    <submittedName>
        <fullName evidence="2">Uncharacterized protein</fullName>
    </submittedName>
</protein>
<organism evidence="1 2">
    <name type="scientific">Panagrolaimus sp. JU765</name>
    <dbReference type="NCBI Taxonomy" id="591449"/>
    <lineage>
        <taxon>Eukaryota</taxon>
        <taxon>Metazoa</taxon>
        <taxon>Ecdysozoa</taxon>
        <taxon>Nematoda</taxon>
        <taxon>Chromadorea</taxon>
        <taxon>Rhabditida</taxon>
        <taxon>Tylenchina</taxon>
        <taxon>Panagrolaimomorpha</taxon>
        <taxon>Panagrolaimoidea</taxon>
        <taxon>Panagrolaimidae</taxon>
        <taxon>Panagrolaimus</taxon>
    </lineage>
</organism>
<sequence>MSFPSNQVEIHHPNNDLTVITSDGCRHEHFYTQRGHYKEEHNYITSKRFYDDGTVEELDKNEERSSLRIDGSYVKTTWNEPIKEHTYFHPEFKVTRSDAEGLVGSISLKFYYPGTEQMQYIQVNICPEHAVAKVKHCSGIKGDKDYKSVLCTENSHCLHFMR</sequence>